<sequence length="258" mass="29757">VVDCNTYGQPIGNEGGLLGQFLGTIARNGGLCSLSHKDWRYVKKEKKLDILNQVKKKFLYHQSCEKWIFKSAGRKWRDYKCSLKARYFDDLASLDEMYKKVPEDIVRDQWISLVNFWKTETAKADLQSKIIENQESSNSHGRVAWEGDAYSDVIGKDKYGYMRGVGLGPSPSELLKPMIASRFDGIQITTLDETISERNMRQMKEEIEKLQQQLRNQNETIVELKNKMQDLEPNGQFRQVIDSSITPNIQSHDPRSLD</sequence>
<evidence type="ECO:0008006" key="4">
    <source>
        <dbReference type="Google" id="ProtNLM"/>
    </source>
</evidence>
<organism evidence="2 3">
    <name type="scientific">Ananas comosus</name>
    <name type="common">Pineapple</name>
    <name type="synonym">Ananas ananas</name>
    <dbReference type="NCBI Taxonomy" id="4615"/>
    <lineage>
        <taxon>Eukaryota</taxon>
        <taxon>Viridiplantae</taxon>
        <taxon>Streptophyta</taxon>
        <taxon>Embryophyta</taxon>
        <taxon>Tracheophyta</taxon>
        <taxon>Spermatophyta</taxon>
        <taxon>Magnoliopsida</taxon>
        <taxon>Liliopsida</taxon>
        <taxon>Poales</taxon>
        <taxon>Bromeliaceae</taxon>
        <taxon>Bromelioideae</taxon>
        <taxon>Ananas</taxon>
    </lineage>
</organism>
<dbReference type="PANTHER" id="PTHR33144:SF16">
    <property type="entry name" value="OS02G0129000 PROTEIN"/>
    <property type="match status" value="1"/>
</dbReference>
<feature type="coiled-coil region" evidence="1">
    <location>
        <begin position="193"/>
        <end position="234"/>
    </location>
</feature>
<evidence type="ECO:0000313" key="2">
    <source>
        <dbReference type="EMBL" id="OAY76594.1"/>
    </source>
</evidence>
<dbReference type="EMBL" id="LSRQ01001771">
    <property type="protein sequence ID" value="OAY76594.1"/>
    <property type="molecule type" value="Genomic_DNA"/>
</dbReference>
<accession>A0A199VHL1</accession>
<dbReference type="STRING" id="4615.A0A199VHL1"/>
<dbReference type="Proteomes" id="UP000092600">
    <property type="component" value="Unassembled WGS sequence"/>
</dbReference>
<comment type="caution">
    <text evidence="2">The sequence shown here is derived from an EMBL/GenBank/DDBJ whole genome shotgun (WGS) entry which is preliminary data.</text>
</comment>
<feature type="non-terminal residue" evidence="2">
    <location>
        <position position="1"/>
    </location>
</feature>
<name>A0A199VHL1_ANACO</name>
<evidence type="ECO:0000256" key="1">
    <source>
        <dbReference type="SAM" id="Coils"/>
    </source>
</evidence>
<dbReference type="AlphaFoldDB" id="A0A199VHL1"/>
<evidence type="ECO:0000313" key="3">
    <source>
        <dbReference type="Proteomes" id="UP000092600"/>
    </source>
</evidence>
<proteinExistence type="predicted"/>
<reference evidence="2 3" key="1">
    <citation type="journal article" date="2016" name="DNA Res.">
        <title>The draft genome of MD-2 pineapple using hybrid error correction of long reads.</title>
        <authorList>
            <person name="Redwan R.M."/>
            <person name="Saidin A."/>
            <person name="Kumar S.V."/>
        </authorList>
    </citation>
    <scope>NUCLEOTIDE SEQUENCE [LARGE SCALE GENOMIC DNA]</scope>
    <source>
        <strain evidence="3">cv. MD2</strain>
        <tissue evidence="2">Leaf</tissue>
    </source>
</reference>
<dbReference type="PANTHER" id="PTHR33144">
    <property type="entry name" value="OS10G0409366 PROTEIN-RELATED"/>
    <property type="match status" value="1"/>
</dbReference>
<protein>
    <recommendedName>
        <fullName evidence="4">Transposase, Ptta/En/Spm, plant</fullName>
    </recommendedName>
</protein>
<keyword evidence="1" id="KW-0175">Coiled coil</keyword>
<gene>
    <name evidence="2" type="ORF">ACMD2_25232</name>
</gene>